<dbReference type="RefSeq" id="WP_354558769.1">
    <property type="nucleotide sequence ID" value="NZ_JBEPMB010000018.1"/>
</dbReference>
<evidence type="ECO:0000313" key="1">
    <source>
        <dbReference type="EMBL" id="MET3616320.1"/>
    </source>
</evidence>
<evidence type="ECO:0000313" key="2">
    <source>
        <dbReference type="Proteomes" id="UP001549047"/>
    </source>
</evidence>
<keyword evidence="2" id="KW-1185">Reference proteome</keyword>
<gene>
    <name evidence="1" type="ORF">ABID16_004669</name>
</gene>
<name>A0ABV2J6C6_9HYPH</name>
<organism evidence="1 2">
    <name type="scientific">Rhizobium aquaticum</name>
    <dbReference type="NCBI Taxonomy" id="1549636"/>
    <lineage>
        <taxon>Bacteria</taxon>
        <taxon>Pseudomonadati</taxon>
        <taxon>Pseudomonadota</taxon>
        <taxon>Alphaproteobacteria</taxon>
        <taxon>Hyphomicrobiales</taxon>
        <taxon>Rhizobiaceae</taxon>
        <taxon>Rhizobium/Agrobacterium group</taxon>
        <taxon>Rhizobium</taxon>
    </lineage>
</organism>
<sequence>MANDTRPLNLAKDALMRQRERTSIIREAMAGEVFGQENVSNRLSDAASKGQTAAIFEPREPMDLSATLVAAAAVKEFQEAGFLAEWKTRQKPDGEPEKYLRVSWGVDAKPTPKA</sequence>
<proteinExistence type="predicted"/>
<accession>A0ABV2J6C6</accession>
<protein>
    <submittedName>
        <fullName evidence="1">Uncharacterized protein</fullName>
    </submittedName>
</protein>
<dbReference type="EMBL" id="JBEPMB010000018">
    <property type="protein sequence ID" value="MET3616320.1"/>
    <property type="molecule type" value="Genomic_DNA"/>
</dbReference>
<reference evidence="1 2" key="1">
    <citation type="submission" date="2024-06" db="EMBL/GenBank/DDBJ databases">
        <title>Genomic Encyclopedia of Type Strains, Phase IV (KMG-IV): sequencing the most valuable type-strain genomes for metagenomic binning, comparative biology and taxonomic classification.</title>
        <authorList>
            <person name="Goeker M."/>
        </authorList>
    </citation>
    <scope>NUCLEOTIDE SEQUENCE [LARGE SCALE GENOMIC DNA]</scope>
    <source>
        <strain evidence="1 2">DSM 29780</strain>
    </source>
</reference>
<dbReference type="Proteomes" id="UP001549047">
    <property type="component" value="Unassembled WGS sequence"/>
</dbReference>
<comment type="caution">
    <text evidence="1">The sequence shown here is derived from an EMBL/GenBank/DDBJ whole genome shotgun (WGS) entry which is preliminary data.</text>
</comment>